<comment type="similarity">
    <text evidence="2">Belongs to the GLUTAMINE DUMPER 1 (TC 9.B.60) family.</text>
</comment>
<evidence type="ECO:0000256" key="3">
    <source>
        <dbReference type="ARBA" id="ARBA00022448"/>
    </source>
</evidence>
<keyword evidence="4 9" id="KW-0812">Transmembrane</keyword>
<feature type="compositionally biased region" description="Basic and acidic residues" evidence="8">
    <location>
        <begin position="65"/>
        <end position="74"/>
    </location>
</feature>
<comment type="caution">
    <text evidence="10">The sequence shown here is derived from an EMBL/GenBank/DDBJ whole genome shotgun (WGS) entry which is preliminary data.</text>
</comment>
<dbReference type="AlphaFoldDB" id="A0A199UYJ3"/>
<keyword evidence="5" id="KW-0029">Amino-acid transport</keyword>
<gene>
    <name evidence="10" type="ORF">ACMD2_13629</name>
</gene>
<evidence type="ECO:0000256" key="7">
    <source>
        <dbReference type="ARBA" id="ARBA00023136"/>
    </source>
</evidence>
<dbReference type="PANTHER" id="PTHR33228:SF77">
    <property type="entry name" value="PROTEIN GLUTAMINE DUMPER 2"/>
    <property type="match status" value="1"/>
</dbReference>
<evidence type="ECO:0000256" key="9">
    <source>
        <dbReference type="SAM" id="Phobius"/>
    </source>
</evidence>
<organism evidence="10 11">
    <name type="scientific">Ananas comosus</name>
    <name type="common">Pineapple</name>
    <name type="synonym">Ananas ananas</name>
    <dbReference type="NCBI Taxonomy" id="4615"/>
    <lineage>
        <taxon>Eukaryota</taxon>
        <taxon>Viridiplantae</taxon>
        <taxon>Streptophyta</taxon>
        <taxon>Embryophyta</taxon>
        <taxon>Tracheophyta</taxon>
        <taxon>Spermatophyta</taxon>
        <taxon>Magnoliopsida</taxon>
        <taxon>Liliopsida</taxon>
        <taxon>Poales</taxon>
        <taxon>Bromeliaceae</taxon>
        <taxon>Bromelioideae</taxon>
        <taxon>Ananas</taxon>
    </lineage>
</organism>
<sequence>MRPGIGGVPPPPHPLPPSPAAAAEAHSPWRSPVPYLFGGLAAMLGLIAFALLILACSYWKLSAHLDPDSDDPRRGGGGAASSSSGGKGSGGGPTEPPPAFEERIAVIMAGNQNPTHLATPTFRGAVTAPPRDGTREGEANE</sequence>
<dbReference type="GO" id="GO:0080143">
    <property type="term" value="P:regulation of amino acid export"/>
    <property type="evidence" value="ECO:0007669"/>
    <property type="project" value="InterPro"/>
</dbReference>
<evidence type="ECO:0000313" key="10">
    <source>
        <dbReference type="EMBL" id="OAY69710.1"/>
    </source>
</evidence>
<dbReference type="STRING" id="4615.A0A199UYJ3"/>
<protein>
    <submittedName>
        <fullName evidence="10">Protein GLUTAMINE DUMPER 3</fullName>
    </submittedName>
</protein>
<feature type="compositionally biased region" description="Gly residues" evidence="8">
    <location>
        <begin position="75"/>
        <end position="93"/>
    </location>
</feature>
<reference evidence="10 11" key="1">
    <citation type="journal article" date="2016" name="DNA Res.">
        <title>The draft genome of MD-2 pineapple using hybrid error correction of long reads.</title>
        <authorList>
            <person name="Redwan R.M."/>
            <person name="Saidin A."/>
            <person name="Kumar S.V."/>
        </authorList>
    </citation>
    <scope>NUCLEOTIDE SEQUENCE [LARGE SCALE GENOMIC DNA]</scope>
    <source>
        <strain evidence="11">cv. MD2</strain>
        <tissue evidence="10">Leaf</tissue>
    </source>
</reference>
<evidence type="ECO:0000313" key="11">
    <source>
        <dbReference type="Proteomes" id="UP000092600"/>
    </source>
</evidence>
<keyword evidence="7 9" id="KW-0472">Membrane</keyword>
<dbReference type="PANTHER" id="PTHR33228">
    <property type="entry name" value="PROTEIN GLUTAMINE DUMPER 4-RELATED"/>
    <property type="match status" value="1"/>
</dbReference>
<keyword evidence="3" id="KW-0813">Transport</keyword>
<proteinExistence type="inferred from homology"/>
<name>A0A199UYJ3_ANACO</name>
<evidence type="ECO:0000256" key="8">
    <source>
        <dbReference type="SAM" id="MobiDB-lite"/>
    </source>
</evidence>
<feature type="transmembrane region" description="Helical" evidence="9">
    <location>
        <begin position="35"/>
        <end position="59"/>
    </location>
</feature>
<dbReference type="Proteomes" id="UP000092600">
    <property type="component" value="Unassembled WGS sequence"/>
</dbReference>
<dbReference type="EMBL" id="LSRQ01004287">
    <property type="protein sequence ID" value="OAY69710.1"/>
    <property type="molecule type" value="Genomic_DNA"/>
</dbReference>
<evidence type="ECO:0000256" key="1">
    <source>
        <dbReference type="ARBA" id="ARBA00004167"/>
    </source>
</evidence>
<evidence type="ECO:0000256" key="6">
    <source>
        <dbReference type="ARBA" id="ARBA00022989"/>
    </source>
</evidence>
<dbReference type="InterPro" id="IPR040359">
    <property type="entry name" value="GDU"/>
</dbReference>
<feature type="region of interest" description="Disordered" evidence="8">
    <location>
        <begin position="1"/>
        <end position="25"/>
    </location>
</feature>
<dbReference type="GO" id="GO:0006865">
    <property type="term" value="P:amino acid transport"/>
    <property type="evidence" value="ECO:0007669"/>
    <property type="project" value="UniProtKB-KW"/>
</dbReference>
<comment type="subcellular location">
    <subcellularLocation>
        <location evidence="1">Membrane</location>
        <topology evidence="1">Single-pass membrane protein</topology>
    </subcellularLocation>
</comment>
<evidence type="ECO:0000256" key="4">
    <source>
        <dbReference type="ARBA" id="ARBA00022692"/>
    </source>
</evidence>
<accession>A0A199UYJ3</accession>
<feature type="compositionally biased region" description="Basic and acidic residues" evidence="8">
    <location>
        <begin position="132"/>
        <end position="141"/>
    </location>
</feature>
<evidence type="ECO:0000256" key="2">
    <source>
        <dbReference type="ARBA" id="ARBA00009977"/>
    </source>
</evidence>
<evidence type="ECO:0000256" key="5">
    <source>
        <dbReference type="ARBA" id="ARBA00022970"/>
    </source>
</evidence>
<feature type="compositionally biased region" description="Pro residues" evidence="8">
    <location>
        <begin position="8"/>
        <end position="19"/>
    </location>
</feature>
<dbReference type="GO" id="GO:0016020">
    <property type="term" value="C:membrane"/>
    <property type="evidence" value="ECO:0007669"/>
    <property type="project" value="UniProtKB-SubCell"/>
</dbReference>
<keyword evidence="6 9" id="KW-1133">Transmembrane helix</keyword>
<feature type="region of interest" description="Disordered" evidence="8">
    <location>
        <begin position="65"/>
        <end position="141"/>
    </location>
</feature>